<sequence>MKNSFVCNLWSWEGNLVIIKAEGNDSINKHHHRYPKIHGELQCFFKQNTCRQEVLFLGNEIAFNEAIIEEREQGIKEIQDQIGQANEIFRDLAVLVHEQGVVIDDIHSNIEASSAATTQATAQLSKASKSVKSRSSWVSSEHLCIQLI</sequence>
<dbReference type="AlphaFoldDB" id="A0A438JD81"/>
<dbReference type="InterPro" id="IPR045242">
    <property type="entry name" value="Syntaxin"/>
</dbReference>
<name>A0A438JD81_VITVI</name>
<dbReference type="InterPro" id="IPR000727">
    <property type="entry name" value="T_SNARE_dom"/>
</dbReference>
<keyword evidence="1" id="KW-0653">Protein transport</keyword>
<dbReference type="PROSITE" id="PS50192">
    <property type="entry name" value="T_SNARE"/>
    <property type="match status" value="1"/>
</dbReference>
<dbReference type="GO" id="GO:0015031">
    <property type="term" value="P:protein transport"/>
    <property type="evidence" value="ECO:0007669"/>
    <property type="project" value="UniProtKB-KW"/>
</dbReference>
<gene>
    <name evidence="3" type="primary">SYP21_1</name>
    <name evidence="3" type="ORF">CK203_014983</name>
</gene>
<evidence type="ECO:0000259" key="2">
    <source>
        <dbReference type="PROSITE" id="PS50192"/>
    </source>
</evidence>
<evidence type="ECO:0000313" key="3">
    <source>
        <dbReference type="EMBL" id="RVX06908.1"/>
    </source>
</evidence>
<dbReference type="Proteomes" id="UP000288805">
    <property type="component" value="Unassembled WGS sequence"/>
</dbReference>
<dbReference type="SMART" id="SM00397">
    <property type="entry name" value="t_SNARE"/>
    <property type="match status" value="1"/>
</dbReference>
<proteinExistence type="predicted"/>
<dbReference type="EMBL" id="QGNW01000049">
    <property type="protein sequence ID" value="RVX06908.1"/>
    <property type="molecule type" value="Genomic_DNA"/>
</dbReference>
<keyword evidence="1" id="KW-0813">Transport</keyword>
<organism evidence="3 4">
    <name type="scientific">Vitis vinifera</name>
    <name type="common">Grape</name>
    <dbReference type="NCBI Taxonomy" id="29760"/>
    <lineage>
        <taxon>Eukaryota</taxon>
        <taxon>Viridiplantae</taxon>
        <taxon>Streptophyta</taxon>
        <taxon>Embryophyta</taxon>
        <taxon>Tracheophyta</taxon>
        <taxon>Spermatophyta</taxon>
        <taxon>Magnoliopsida</taxon>
        <taxon>eudicotyledons</taxon>
        <taxon>Gunneridae</taxon>
        <taxon>Pentapetalae</taxon>
        <taxon>rosids</taxon>
        <taxon>Vitales</taxon>
        <taxon>Vitaceae</taxon>
        <taxon>Viteae</taxon>
        <taxon>Vitis</taxon>
    </lineage>
</organism>
<dbReference type="SUPFAM" id="SSF58038">
    <property type="entry name" value="SNARE fusion complex"/>
    <property type="match status" value="1"/>
</dbReference>
<comment type="caution">
    <text evidence="3">The sequence shown here is derived from an EMBL/GenBank/DDBJ whole genome shotgun (WGS) entry which is preliminary data.</text>
</comment>
<dbReference type="CDD" id="cd15840">
    <property type="entry name" value="SNARE_Qa"/>
    <property type="match status" value="1"/>
</dbReference>
<dbReference type="PANTHER" id="PTHR19957:SF267">
    <property type="entry name" value="SYNTAXIN-22-LIKE"/>
    <property type="match status" value="1"/>
</dbReference>
<feature type="domain" description="T-SNARE coiled-coil homology" evidence="2">
    <location>
        <begin position="65"/>
        <end position="127"/>
    </location>
</feature>
<accession>A0A438JD81</accession>
<protein>
    <submittedName>
        <fullName evidence="3">Syntaxin-21</fullName>
    </submittedName>
</protein>
<evidence type="ECO:0000256" key="1">
    <source>
        <dbReference type="ARBA" id="ARBA00022927"/>
    </source>
</evidence>
<dbReference type="OrthoDB" id="364348at2759"/>
<dbReference type="PANTHER" id="PTHR19957">
    <property type="entry name" value="SYNTAXIN"/>
    <property type="match status" value="1"/>
</dbReference>
<evidence type="ECO:0000313" key="4">
    <source>
        <dbReference type="Proteomes" id="UP000288805"/>
    </source>
</evidence>
<dbReference type="Gene3D" id="1.20.5.110">
    <property type="match status" value="1"/>
</dbReference>
<reference evidence="3 4" key="1">
    <citation type="journal article" date="2018" name="PLoS Genet.">
        <title>Population sequencing reveals clonal diversity and ancestral inbreeding in the grapevine cultivar Chardonnay.</title>
        <authorList>
            <person name="Roach M.J."/>
            <person name="Johnson D.L."/>
            <person name="Bohlmann J."/>
            <person name="van Vuuren H.J."/>
            <person name="Jones S.J."/>
            <person name="Pretorius I.S."/>
            <person name="Schmidt S.A."/>
            <person name="Borneman A.R."/>
        </authorList>
    </citation>
    <scope>NUCLEOTIDE SEQUENCE [LARGE SCALE GENOMIC DNA]</scope>
    <source>
        <strain evidence="4">cv. Chardonnay</strain>
        <tissue evidence="3">Leaf</tissue>
    </source>
</reference>